<organism evidence="2 3">
    <name type="scientific">Tanacetum coccineum</name>
    <dbReference type="NCBI Taxonomy" id="301880"/>
    <lineage>
        <taxon>Eukaryota</taxon>
        <taxon>Viridiplantae</taxon>
        <taxon>Streptophyta</taxon>
        <taxon>Embryophyta</taxon>
        <taxon>Tracheophyta</taxon>
        <taxon>Spermatophyta</taxon>
        <taxon>Magnoliopsida</taxon>
        <taxon>eudicotyledons</taxon>
        <taxon>Gunneridae</taxon>
        <taxon>Pentapetalae</taxon>
        <taxon>asterids</taxon>
        <taxon>campanulids</taxon>
        <taxon>Asterales</taxon>
        <taxon>Asteraceae</taxon>
        <taxon>Asteroideae</taxon>
        <taxon>Anthemideae</taxon>
        <taxon>Anthemidinae</taxon>
        <taxon>Tanacetum</taxon>
    </lineage>
</organism>
<keyword evidence="2" id="KW-0808">Transferase</keyword>
<accession>A0ABQ5HIP4</accession>
<sequence>MTTTVGSTNNLHNKYKGVVPNSAIKLMLFPFTLAGATVVGLKKNPLVLFSLRKILFLNSLMNSFPLNTTNLRNEISNFQQKFDESFHEAWDRYKDLAFDCLASSLIAKLTHAVNQQTSAVTTAMTAILKQFQATPPPASVKAVEEVCVTCGGAHPYYQCLAADGNTFPEYRDNIQGYVTVAAGNYNQGNFGYRPPGVANQTRPPSFAQPNVQNNQNRFSQPQGYNRGNNFNQNLTYRALIQQNQSVPLSELENFKKTNEANMKAMQNQINNVKDELRNEMQNSIQTLMSNQTNKLKNMMASFFQMNTASTSGTGSLPSNTVANPKGELKAITTRSGLVLDGPSVPMPPPFINPEEDERVEETLTDPEHAVILKKLPEKLDDPGKFLIPCGFSELKCKALADLGASINLIPLSVWKKLGLPELIPTQMTLELANRAICTPEGIARDVFVLVRKFTFPADFIIVDYESDPRVPLILGRPFLQTARALIDVYGEEMILRDEYLLNHDPIKEMDSILEDSVDKNSPDDNLVDTISEMSSYELLLITSFPTLWDDFDDVLLILRP</sequence>
<dbReference type="PANTHER" id="PTHR33067">
    <property type="entry name" value="RNA-DIRECTED DNA POLYMERASE-RELATED"/>
    <property type="match status" value="1"/>
</dbReference>
<dbReference type="GO" id="GO:0003964">
    <property type="term" value="F:RNA-directed DNA polymerase activity"/>
    <property type="evidence" value="ECO:0007669"/>
    <property type="project" value="UniProtKB-KW"/>
</dbReference>
<keyword evidence="1" id="KW-0175">Coiled coil</keyword>
<dbReference type="CDD" id="cd00303">
    <property type="entry name" value="retropepsin_like"/>
    <property type="match status" value="1"/>
</dbReference>
<reference evidence="2" key="2">
    <citation type="submission" date="2022-01" db="EMBL/GenBank/DDBJ databases">
        <authorList>
            <person name="Yamashiro T."/>
            <person name="Shiraishi A."/>
            <person name="Satake H."/>
            <person name="Nakayama K."/>
        </authorList>
    </citation>
    <scope>NUCLEOTIDE SEQUENCE</scope>
</reference>
<name>A0ABQ5HIP4_9ASTR</name>
<dbReference type="SUPFAM" id="SSF50630">
    <property type="entry name" value="Acid proteases"/>
    <property type="match status" value="1"/>
</dbReference>
<dbReference type="EMBL" id="BQNB010019601">
    <property type="protein sequence ID" value="GJT87023.1"/>
    <property type="molecule type" value="Genomic_DNA"/>
</dbReference>
<protein>
    <submittedName>
        <fullName evidence="2">Reverse transcriptase domain-containing protein</fullName>
    </submittedName>
</protein>
<evidence type="ECO:0000313" key="3">
    <source>
        <dbReference type="Proteomes" id="UP001151760"/>
    </source>
</evidence>
<evidence type="ECO:0000256" key="1">
    <source>
        <dbReference type="SAM" id="Coils"/>
    </source>
</evidence>
<proteinExistence type="predicted"/>
<keyword evidence="2" id="KW-0548">Nucleotidyltransferase</keyword>
<dbReference type="Gene3D" id="2.40.70.10">
    <property type="entry name" value="Acid Proteases"/>
    <property type="match status" value="1"/>
</dbReference>
<reference evidence="2" key="1">
    <citation type="journal article" date="2022" name="Int. J. Mol. Sci.">
        <title>Draft Genome of Tanacetum Coccineum: Genomic Comparison of Closely Related Tanacetum-Family Plants.</title>
        <authorList>
            <person name="Yamashiro T."/>
            <person name="Shiraishi A."/>
            <person name="Nakayama K."/>
            <person name="Satake H."/>
        </authorList>
    </citation>
    <scope>NUCLEOTIDE SEQUENCE</scope>
</reference>
<dbReference type="InterPro" id="IPR021109">
    <property type="entry name" value="Peptidase_aspartic_dom_sf"/>
</dbReference>
<evidence type="ECO:0000313" key="2">
    <source>
        <dbReference type="EMBL" id="GJT87023.1"/>
    </source>
</evidence>
<feature type="coiled-coil region" evidence="1">
    <location>
        <begin position="248"/>
        <end position="282"/>
    </location>
</feature>
<keyword evidence="2" id="KW-0695">RNA-directed DNA polymerase</keyword>
<gene>
    <name evidence="2" type="ORF">Tco_1068740</name>
</gene>
<dbReference type="PANTHER" id="PTHR33067:SF39">
    <property type="entry name" value="TRANSCRIPTION FACTOR INTERACTOR AND REGULATOR CCHC(ZN) FAMILY"/>
    <property type="match status" value="1"/>
</dbReference>
<keyword evidence="3" id="KW-1185">Reference proteome</keyword>
<dbReference type="Proteomes" id="UP001151760">
    <property type="component" value="Unassembled WGS sequence"/>
</dbReference>
<comment type="caution">
    <text evidence="2">The sequence shown here is derived from an EMBL/GenBank/DDBJ whole genome shotgun (WGS) entry which is preliminary data.</text>
</comment>